<gene>
    <name evidence="1" type="ORF">Hamer_G020737</name>
</gene>
<dbReference type="AlphaFoldDB" id="A0A8J5MU64"/>
<proteinExistence type="predicted"/>
<dbReference type="Proteomes" id="UP000747542">
    <property type="component" value="Unassembled WGS sequence"/>
</dbReference>
<keyword evidence="2" id="KW-1185">Reference proteome</keyword>
<comment type="caution">
    <text evidence="1">The sequence shown here is derived from an EMBL/GenBank/DDBJ whole genome shotgun (WGS) entry which is preliminary data.</text>
</comment>
<feature type="non-terminal residue" evidence="1">
    <location>
        <position position="1"/>
    </location>
</feature>
<name>A0A8J5MU64_HOMAM</name>
<dbReference type="EMBL" id="JAHLQT010025502">
    <property type="protein sequence ID" value="KAG7164228.1"/>
    <property type="molecule type" value="Genomic_DNA"/>
</dbReference>
<sequence length="273" mass="31743">TSHLLHTCQHNTLHPLHTCHISNTVLGLQGEETSVSVSSERGYYVLGQVVSQVEDLIHEFKGHCSISIHDIQNMSLPRSNSEKRTQNSVSMYQQDHIEMSLKWTLERYTPPVSDSRYCVIFVPVFSSKTLIPTHHVEQHLDNERRNRPHYVASSNSCWCDRDAWAQQSLGKLPLLYVVEIHIRPWDPHNMQVARNPQAPWTSPFPPIHLTEANCCYFRQSCHQCKLCLEDVRQILMHRVHEHYRLKLTALHQQQEELLHLMHQHGVNLPSPTQ</sequence>
<evidence type="ECO:0000313" key="2">
    <source>
        <dbReference type="Proteomes" id="UP000747542"/>
    </source>
</evidence>
<accession>A0A8J5MU64</accession>
<protein>
    <submittedName>
        <fullName evidence="1">Putative Schlafen-like</fullName>
    </submittedName>
</protein>
<reference evidence="1" key="1">
    <citation type="journal article" date="2021" name="Sci. Adv.">
        <title>The American lobster genome reveals insights on longevity, neural, and immune adaptations.</title>
        <authorList>
            <person name="Polinski J.M."/>
            <person name="Zimin A.V."/>
            <person name="Clark K.F."/>
            <person name="Kohn A.B."/>
            <person name="Sadowski N."/>
            <person name="Timp W."/>
            <person name="Ptitsyn A."/>
            <person name="Khanna P."/>
            <person name="Romanova D.Y."/>
            <person name="Williams P."/>
            <person name="Greenwood S.J."/>
            <person name="Moroz L.L."/>
            <person name="Walt D.R."/>
            <person name="Bodnar A.G."/>
        </authorList>
    </citation>
    <scope>NUCLEOTIDE SEQUENCE</scope>
    <source>
        <strain evidence="1">GMGI-L3</strain>
    </source>
</reference>
<organism evidence="1 2">
    <name type="scientific">Homarus americanus</name>
    <name type="common">American lobster</name>
    <dbReference type="NCBI Taxonomy" id="6706"/>
    <lineage>
        <taxon>Eukaryota</taxon>
        <taxon>Metazoa</taxon>
        <taxon>Ecdysozoa</taxon>
        <taxon>Arthropoda</taxon>
        <taxon>Crustacea</taxon>
        <taxon>Multicrustacea</taxon>
        <taxon>Malacostraca</taxon>
        <taxon>Eumalacostraca</taxon>
        <taxon>Eucarida</taxon>
        <taxon>Decapoda</taxon>
        <taxon>Pleocyemata</taxon>
        <taxon>Astacidea</taxon>
        <taxon>Nephropoidea</taxon>
        <taxon>Nephropidae</taxon>
        <taxon>Homarus</taxon>
    </lineage>
</organism>
<evidence type="ECO:0000313" key="1">
    <source>
        <dbReference type="EMBL" id="KAG7164228.1"/>
    </source>
</evidence>